<reference evidence="2 3" key="1">
    <citation type="submission" date="2023-01" db="EMBL/GenBank/DDBJ databases">
        <title>Analysis of 21 Apiospora genomes using comparative genomics revels a genus with tremendous synthesis potential of carbohydrate active enzymes and secondary metabolites.</title>
        <authorList>
            <person name="Sorensen T."/>
        </authorList>
    </citation>
    <scope>NUCLEOTIDE SEQUENCE [LARGE SCALE GENOMIC DNA]</scope>
    <source>
        <strain evidence="2 3">CBS 114990</strain>
    </source>
</reference>
<dbReference type="EMBL" id="JAQQWN010000009">
    <property type="protein sequence ID" value="KAK8065664.1"/>
    <property type="molecule type" value="Genomic_DNA"/>
</dbReference>
<dbReference type="Proteomes" id="UP001433268">
    <property type="component" value="Unassembled WGS sequence"/>
</dbReference>
<dbReference type="InterPro" id="IPR046676">
    <property type="entry name" value="DUF6546"/>
</dbReference>
<accession>A0ABR1V3A7</accession>
<evidence type="ECO:0000313" key="2">
    <source>
        <dbReference type="EMBL" id="KAK8065664.1"/>
    </source>
</evidence>
<proteinExistence type="predicted"/>
<name>A0ABR1V3A7_9PEZI</name>
<evidence type="ECO:0000313" key="3">
    <source>
        <dbReference type="Proteomes" id="UP001433268"/>
    </source>
</evidence>
<feature type="domain" description="DUF6546" evidence="1">
    <location>
        <begin position="5"/>
        <end position="207"/>
    </location>
</feature>
<dbReference type="GeneID" id="92049785"/>
<protein>
    <recommendedName>
        <fullName evidence="1">DUF6546 domain-containing protein</fullName>
    </recommendedName>
</protein>
<dbReference type="RefSeq" id="XP_066662417.1">
    <property type="nucleotide sequence ID" value="XM_066816725.1"/>
</dbReference>
<keyword evidence="3" id="KW-1185">Reference proteome</keyword>
<gene>
    <name evidence="2" type="ORF">PG997_012411</name>
</gene>
<comment type="caution">
    <text evidence="2">The sequence shown here is derived from an EMBL/GenBank/DDBJ whole genome shotgun (WGS) entry which is preliminary data.</text>
</comment>
<evidence type="ECO:0000259" key="1">
    <source>
        <dbReference type="Pfam" id="PF20183"/>
    </source>
</evidence>
<sequence length="223" mass="25173">MKQGLPGTLNTLILFEDSYKFYDSLPNPVVPNPWLSDVMIPYEDLGAVFAQKTATLQQLAIPFMVQAEEIVQRCQPTWSWPRLESLALTSQLLQNDWGTRSDLENLLCRTSVLVQKMPKLQTLVLWNGGKGHACAFIYRVDGGSASITWRGTWKSSFSLRVVEAWQLTASKLPRCPEVEVKQEDITGVIHSHGDAIYHLKLPCQVIDPASLWQIRREAYSSAQ</sequence>
<organism evidence="2 3">
    <name type="scientific">Apiospora hydei</name>
    <dbReference type="NCBI Taxonomy" id="1337664"/>
    <lineage>
        <taxon>Eukaryota</taxon>
        <taxon>Fungi</taxon>
        <taxon>Dikarya</taxon>
        <taxon>Ascomycota</taxon>
        <taxon>Pezizomycotina</taxon>
        <taxon>Sordariomycetes</taxon>
        <taxon>Xylariomycetidae</taxon>
        <taxon>Amphisphaeriales</taxon>
        <taxon>Apiosporaceae</taxon>
        <taxon>Apiospora</taxon>
    </lineage>
</organism>
<dbReference type="Pfam" id="PF20183">
    <property type="entry name" value="DUF6546"/>
    <property type="match status" value="1"/>
</dbReference>